<dbReference type="GO" id="GO:0009073">
    <property type="term" value="P:aromatic amino acid family biosynthetic process"/>
    <property type="evidence" value="ECO:0007669"/>
    <property type="project" value="UniProtKB-KW"/>
</dbReference>
<evidence type="ECO:0000256" key="11">
    <source>
        <dbReference type="HAMAP-Rule" id="MF_00109"/>
    </source>
</evidence>
<keyword evidence="8 11" id="KW-0067">ATP-binding</keyword>
<feature type="binding site" evidence="11">
    <location>
        <position position="83"/>
    </location>
    <ligand>
        <name>substrate</name>
    </ligand>
</feature>
<dbReference type="Proteomes" id="UP000198867">
    <property type="component" value="Unassembled WGS sequence"/>
</dbReference>
<comment type="similarity">
    <text evidence="2 11">Belongs to the shikimate kinase family.</text>
</comment>
<comment type="subcellular location">
    <subcellularLocation>
        <location evidence="11">Cytoplasm</location>
    </subcellularLocation>
</comment>
<name>A0A1I5DL72_9MICO</name>
<evidence type="ECO:0000256" key="2">
    <source>
        <dbReference type="ARBA" id="ARBA00006997"/>
    </source>
</evidence>
<dbReference type="InterPro" id="IPR023000">
    <property type="entry name" value="Shikimate_kinase_CS"/>
</dbReference>
<keyword evidence="9 11" id="KW-0057">Aromatic amino acid biosynthesis</keyword>
<keyword evidence="11" id="KW-0479">Metal-binding</keyword>
<reference evidence="13" key="1">
    <citation type="submission" date="2016-10" db="EMBL/GenBank/DDBJ databases">
        <authorList>
            <person name="Varghese N."/>
            <person name="Submissions S."/>
        </authorList>
    </citation>
    <scope>NUCLEOTIDE SEQUENCE [LARGE SCALE GENOMIC DNA]</scope>
    <source>
        <strain evidence="13">CGMCC 1.11101</strain>
    </source>
</reference>
<accession>A0A1I5DL72</accession>
<dbReference type="InterPro" id="IPR031322">
    <property type="entry name" value="Shikimate/glucono_kinase"/>
</dbReference>
<dbReference type="GO" id="GO:0000287">
    <property type="term" value="F:magnesium ion binding"/>
    <property type="evidence" value="ECO:0007669"/>
    <property type="project" value="UniProtKB-UniRule"/>
</dbReference>
<gene>
    <name evidence="11" type="primary">aroK</name>
    <name evidence="12" type="ORF">SAMN05216219_2953</name>
</gene>
<keyword evidence="6 11" id="KW-0547">Nucleotide-binding</keyword>
<dbReference type="Gene3D" id="3.40.50.300">
    <property type="entry name" value="P-loop containing nucleotide triphosphate hydrolases"/>
    <property type="match status" value="1"/>
</dbReference>
<feature type="binding site" evidence="11">
    <location>
        <position position="39"/>
    </location>
    <ligand>
        <name>substrate</name>
    </ligand>
</feature>
<dbReference type="AlphaFoldDB" id="A0A1I5DL72"/>
<dbReference type="Pfam" id="PF01202">
    <property type="entry name" value="SKI"/>
    <property type="match status" value="1"/>
</dbReference>
<sequence length="170" mass="18449">MSTPALPLPLVLIGPMGAGKTKIGRRVARALEVPFIDTDKRIVADHGAITEIFAERGEPAFRELERDAVAAALAEPAVVSLGGGAVLHPDTQRDLAGCTVVLLTVTGEAVAARIRTDKRPLLKNGTGDWQRIYDERRPIYDRLATFSFDTSSEPIERIAERIADWARGHA</sequence>
<evidence type="ECO:0000256" key="9">
    <source>
        <dbReference type="ARBA" id="ARBA00023141"/>
    </source>
</evidence>
<dbReference type="RefSeq" id="WP_245762563.1">
    <property type="nucleotide sequence ID" value="NZ_FOVM01000010.1"/>
</dbReference>
<organism evidence="12 13">
    <name type="scientific">Mycetocola miduiensis</name>
    <dbReference type="NCBI Taxonomy" id="995034"/>
    <lineage>
        <taxon>Bacteria</taxon>
        <taxon>Bacillati</taxon>
        <taxon>Actinomycetota</taxon>
        <taxon>Actinomycetes</taxon>
        <taxon>Micrococcales</taxon>
        <taxon>Microbacteriaceae</taxon>
        <taxon>Mycetocola</taxon>
    </lineage>
</organism>
<comment type="catalytic activity">
    <reaction evidence="10 11">
        <text>shikimate + ATP = 3-phosphoshikimate + ADP + H(+)</text>
        <dbReference type="Rhea" id="RHEA:13121"/>
        <dbReference type="ChEBI" id="CHEBI:15378"/>
        <dbReference type="ChEBI" id="CHEBI:30616"/>
        <dbReference type="ChEBI" id="CHEBI:36208"/>
        <dbReference type="ChEBI" id="CHEBI:145989"/>
        <dbReference type="ChEBI" id="CHEBI:456216"/>
        <dbReference type="EC" id="2.7.1.71"/>
    </reaction>
</comment>
<dbReference type="InterPro" id="IPR027417">
    <property type="entry name" value="P-loop_NTPase"/>
</dbReference>
<comment type="subunit">
    <text evidence="11">Monomer.</text>
</comment>
<evidence type="ECO:0000313" key="13">
    <source>
        <dbReference type="Proteomes" id="UP000198867"/>
    </source>
</evidence>
<evidence type="ECO:0000256" key="8">
    <source>
        <dbReference type="ARBA" id="ARBA00022840"/>
    </source>
</evidence>
<protein>
    <recommendedName>
        <fullName evidence="3 11">Shikimate kinase</fullName>
        <shortName evidence="11">SK</shortName>
        <ecNumber evidence="3 11">2.7.1.71</ecNumber>
    </recommendedName>
</protein>
<dbReference type="EC" id="2.7.1.71" evidence="3 11"/>
<evidence type="ECO:0000256" key="4">
    <source>
        <dbReference type="ARBA" id="ARBA00022605"/>
    </source>
</evidence>
<dbReference type="SUPFAM" id="SSF52540">
    <property type="entry name" value="P-loop containing nucleoside triphosphate hydrolases"/>
    <property type="match status" value="1"/>
</dbReference>
<keyword evidence="11" id="KW-0460">Magnesium</keyword>
<dbReference type="STRING" id="995034.SAMN05216219_2953"/>
<dbReference type="GO" id="GO:0008652">
    <property type="term" value="P:amino acid biosynthetic process"/>
    <property type="evidence" value="ECO:0007669"/>
    <property type="project" value="UniProtKB-KW"/>
</dbReference>
<dbReference type="UniPathway" id="UPA00053">
    <property type="reaction ID" value="UER00088"/>
</dbReference>
<keyword evidence="13" id="KW-1185">Reference proteome</keyword>
<keyword evidence="5 11" id="KW-0808">Transferase</keyword>
<dbReference type="PROSITE" id="PS01128">
    <property type="entry name" value="SHIKIMATE_KINASE"/>
    <property type="match status" value="1"/>
</dbReference>
<feature type="binding site" evidence="11">
    <location>
        <position position="136"/>
    </location>
    <ligand>
        <name>substrate</name>
    </ligand>
</feature>
<dbReference type="GO" id="GO:0005829">
    <property type="term" value="C:cytosol"/>
    <property type="evidence" value="ECO:0007669"/>
    <property type="project" value="TreeGrafter"/>
</dbReference>
<dbReference type="HAMAP" id="MF_00109">
    <property type="entry name" value="Shikimate_kinase"/>
    <property type="match status" value="1"/>
</dbReference>
<dbReference type="PANTHER" id="PTHR21087">
    <property type="entry name" value="SHIKIMATE KINASE"/>
    <property type="match status" value="1"/>
</dbReference>
<dbReference type="GO" id="GO:0004765">
    <property type="term" value="F:shikimate kinase activity"/>
    <property type="evidence" value="ECO:0007669"/>
    <property type="project" value="UniProtKB-UniRule"/>
</dbReference>
<evidence type="ECO:0000256" key="3">
    <source>
        <dbReference type="ARBA" id="ARBA00012154"/>
    </source>
</evidence>
<feature type="binding site" evidence="11">
    <location>
        <position position="119"/>
    </location>
    <ligand>
        <name>ATP</name>
        <dbReference type="ChEBI" id="CHEBI:30616"/>
    </ligand>
</feature>
<evidence type="ECO:0000256" key="10">
    <source>
        <dbReference type="ARBA" id="ARBA00048567"/>
    </source>
</evidence>
<dbReference type="GO" id="GO:0009423">
    <property type="term" value="P:chorismate biosynthetic process"/>
    <property type="evidence" value="ECO:0007669"/>
    <property type="project" value="UniProtKB-UniRule"/>
</dbReference>
<evidence type="ECO:0000256" key="5">
    <source>
        <dbReference type="ARBA" id="ARBA00022679"/>
    </source>
</evidence>
<evidence type="ECO:0000256" key="7">
    <source>
        <dbReference type="ARBA" id="ARBA00022777"/>
    </source>
</evidence>
<proteinExistence type="inferred from homology"/>
<dbReference type="EMBL" id="FOVM01000010">
    <property type="protein sequence ID" value="SFN99928.1"/>
    <property type="molecule type" value="Genomic_DNA"/>
</dbReference>
<keyword evidence="4 11" id="KW-0028">Amino-acid biosynthesis</keyword>
<feature type="binding site" evidence="11">
    <location>
        <position position="62"/>
    </location>
    <ligand>
        <name>substrate</name>
    </ligand>
</feature>
<comment type="cofactor">
    <cofactor evidence="11">
        <name>Mg(2+)</name>
        <dbReference type="ChEBI" id="CHEBI:18420"/>
    </cofactor>
    <text evidence="11">Binds 1 Mg(2+) ion per subunit.</text>
</comment>
<dbReference type="PRINTS" id="PR01100">
    <property type="entry name" value="SHIKIMTKNASE"/>
</dbReference>
<feature type="binding site" evidence="11">
    <location>
        <position position="21"/>
    </location>
    <ligand>
        <name>Mg(2+)</name>
        <dbReference type="ChEBI" id="CHEBI:18420"/>
    </ligand>
</feature>
<evidence type="ECO:0000313" key="12">
    <source>
        <dbReference type="EMBL" id="SFN99928.1"/>
    </source>
</evidence>
<comment type="caution">
    <text evidence="11">Lacks conserved residue(s) required for the propagation of feature annotation.</text>
</comment>
<dbReference type="CDD" id="cd00464">
    <property type="entry name" value="SK"/>
    <property type="match status" value="1"/>
</dbReference>
<dbReference type="InterPro" id="IPR000623">
    <property type="entry name" value="Shikimate_kinase/TSH1"/>
</dbReference>
<dbReference type="PANTHER" id="PTHR21087:SF16">
    <property type="entry name" value="SHIKIMATE KINASE 1, CHLOROPLASTIC"/>
    <property type="match status" value="1"/>
</dbReference>
<keyword evidence="7 11" id="KW-0418">Kinase</keyword>
<feature type="binding site" evidence="11">
    <location>
        <begin position="17"/>
        <end position="22"/>
    </location>
    <ligand>
        <name>ATP</name>
        <dbReference type="ChEBI" id="CHEBI:30616"/>
    </ligand>
</feature>
<comment type="pathway">
    <text evidence="1 11">Metabolic intermediate biosynthesis; chorismate biosynthesis; chorismate from D-erythrose 4-phosphate and phosphoenolpyruvate: step 5/7.</text>
</comment>
<dbReference type="GO" id="GO:0005524">
    <property type="term" value="F:ATP binding"/>
    <property type="evidence" value="ECO:0007669"/>
    <property type="project" value="UniProtKB-UniRule"/>
</dbReference>
<keyword evidence="11" id="KW-0963">Cytoplasm</keyword>
<evidence type="ECO:0000256" key="1">
    <source>
        <dbReference type="ARBA" id="ARBA00004842"/>
    </source>
</evidence>
<evidence type="ECO:0000256" key="6">
    <source>
        <dbReference type="ARBA" id="ARBA00022741"/>
    </source>
</evidence>
<comment type="function">
    <text evidence="11">Catalyzes the specific phosphorylation of the 3-hydroxyl group of shikimic acid using ATP as a cosubstrate.</text>
</comment>